<dbReference type="InterPro" id="IPR014718">
    <property type="entry name" value="GH-type_carb-bd"/>
</dbReference>
<gene>
    <name evidence="9" type="ORF">H9875_01130</name>
</gene>
<dbReference type="GO" id="GO:0004034">
    <property type="term" value="F:aldose 1-epimerase activity"/>
    <property type="evidence" value="ECO:0007669"/>
    <property type="project" value="TreeGrafter"/>
</dbReference>
<evidence type="ECO:0000256" key="1">
    <source>
        <dbReference type="ARBA" id="ARBA00005028"/>
    </source>
</evidence>
<dbReference type="Pfam" id="PF01263">
    <property type="entry name" value="Aldose_epim"/>
    <property type="match status" value="1"/>
</dbReference>
<dbReference type="InterPro" id="IPR008183">
    <property type="entry name" value="Aldose_1/G6P_1-epimerase"/>
</dbReference>
<reference evidence="9" key="2">
    <citation type="submission" date="2021-04" db="EMBL/GenBank/DDBJ databases">
        <authorList>
            <person name="Gilroy R."/>
        </authorList>
    </citation>
    <scope>NUCLEOTIDE SEQUENCE</scope>
    <source>
        <strain evidence="9">CHK173-259</strain>
    </source>
</reference>
<evidence type="ECO:0000256" key="8">
    <source>
        <dbReference type="PIRSR" id="PIRSR005096-3"/>
    </source>
</evidence>
<accession>A0A9D1U4T9</accession>
<dbReference type="PANTHER" id="PTHR10091:SF0">
    <property type="entry name" value="GALACTOSE MUTAROTASE"/>
    <property type="match status" value="1"/>
</dbReference>
<dbReference type="AlphaFoldDB" id="A0A9D1U4T9"/>
<reference evidence="9" key="1">
    <citation type="journal article" date="2021" name="PeerJ">
        <title>Extensive microbial diversity within the chicken gut microbiome revealed by metagenomics and culture.</title>
        <authorList>
            <person name="Gilroy R."/>
            <person name="Ravi A."/>
            <person name="Getino M."/>
            <person name="Pursley I."/>
            <person name="Horton D.L."/>
            <person name="Alikhan N.F."/>
            <person name="Baker D."/>
            <person name="Gharbi K."/>
            <person name="Hall N."/>
            <person name="Watson M."/>
            <person name="Adriaenssens E.M."/>
            <person name="Foster-Nyarko E."/>
            <person name="Jarju S."/>
            <person name="Secka A."/>
            <person name="Antonio M."/>
            <person name="Oren A."/>
            <person name="Chaudhuri R.R."/>
            <person name="La Ragione R."/>
            <person name="Hildebrand F."/>
            <person name="Pallen M.J."/>
        </authorList>
    </citation>
    <scope>NUCLEOTIDE SEQUENCE</scope>
    <source>
        <strain evidence="9">CHK173-259</strain>
    </source>
</reference>
<keyword evidence="4 5" id="KW-0119">Carbohydrate metabolism</keyword>
<protein>
    <recommendedName>
        <fullName evidence="5">Maltose epimerase</fullName>
        <ecNumber evidence="5">5.1.3.21</ecNumber>
    </recommendedName>
</protein>
<comment type="catalytic activity">
    <reaction evidence="5">
        <text>alpha-maltose = beta-maltose</text>
        <dbReference type="Rhea" id="RHEA:21228"/>
        <dbReference type="ChEBI" id="CHEBI:18147"/>
        <dbReference type="ChEBI" id="CHEBI:18167"/>
        <dbReference type="EC" id="5.1.3.21"/>
    </reaction>
</comment>
<dbReference type="Proteomes" id="UP000886822">
    <property type="component" value="Unassembled WGS sequence"/>
</dbReference>
<feature type="binding site" evidence="7">
    <location>
        <position position="247"/>
    </location>
    <ligand>
        <name>beta-D-galactose</name>
        <dbReference type="ChEBI" id="CHEBI:27667"/>
    </ligand>
</feature>
<comment type="pathway">
    <text evidence="1 5">Carbohydrate metabolism; hexose metabolism.</text>
</comment>
<comment type="function">
    <text evidence="5">Catalyzes the interconversion of alpha and beta anomers of maltose.</text>
</comment>
<dbReference type="PIRSF" id="PIRSF005096">
    <property type="entry name" value="GALM"/>
    <property type="match status" value="1"/>
</dbReference>
<dbReference type="PANTHER" id="PTHR10091">
    <property type="entry name" value="ALDOSE-1-EPIMERASE"/>
    <property type="match status" value="1"/>
</dbReference>
<comment type="similarity">
    <text evidence="2 5">Belongs to the aldose epimerase family.</text>
</comment>
<dbReference type="InterPro" id="IPR047215">
    <property type="entry name" value="Galactose_mutarotase-like"/>
</dbReference>
<evidence type="ECO:0000256" key="6">
    <source>
        <dbReference type="PIRSR" id="PIRSR005096-1"/>
    </source>
</evidence>
<dbReference type="EC" id="5.1.3.21" evidence="5"/>
<dbReference type="Gene3D" id="2.70.98.10">
    <property type="match status" value="1"/>
</dbReference>
<organism evidence="9 10">
    <name type="scientific">Candidatus Levilactobacillus faecigallinarum</name>
    <dbReference type="NCBI Taxonomy" id="2838638"/>
    <lineage>
        <taxon>Bacteria</taxon>
        <taxon>Bacillati</taxon>
        <taxon>Bacillota</taxon>
        <taxon>Bacilli</taxon>
        <taxon>Lactobacillales</taxon>
        <taxon>Lactobacillaceae</taxon>
        <taxon>Levilactobacillus</taxon>
    </lineage>
</organism>
<dbReference type="GO" id="GO:0030246">
    <property type="term" value="F:carbohydrate binding"/>
    <property type="evidence" value="ECO:0007669"/>
    <property type="project" value="InterPro"/>
</dbReference>
<dbReference type="GO" id="GO:0033499">
    <property type="term" value="P:galactose catabolic process via UDP-galactose, Leloir pathway"/>
    <property type="evidence" value="ECO:0007669"/>
    <property type="project" value="TreeGrafter"/>
</dbReference>
<comment type="caution">
    <text evidence="9">The sequence shown here is derived from an EMBL/GenBank/DDBJ whole genome shotgun (WGS) entry which is preliminary data.</text>
</comment>
<evidence type="ECO:0000313" key="10">
    <source>
        <dbReference type="Proteomes" id="UP000886822"/>
    </source>
</evidence>
<proteinExistence type="inferred from homology"/>
<dbReference type="EMBL" id="DXGJ01000010">
    <property type="protein sequence ID" value="HIW71205.1"/>
    <property type="molecule type" value="Genomic_DNA"/>
</dbReference>
<feature type="active site" description="Proton acceptor" evidence="6">
    <location>
        <position position="305"/>
    </location>
</feature>
<evidence type="ECO:0000256" key="4">
    <source>
        <dbReference type="ARBA" id="ARBA00023277"/>
    </source>
</evidence>
<dbReference type="SUPFAM" id="SSF74650">
    <property type="entry name" value="Galactose mutarotase-like"/>
    <property type="match status" value="1"/>
</dbReference>
<evidence type="ECO:0000256" key="5">
    <source>
        <dbReference type="PIRNR" id="PIRNR005096"/>
    </source>
</evidence>
<evidence type="ECO:0000256" key="3">
    <source>
        <dbReference type="ARBA" id="ARBA00023235"/>
    </source>
</evidence>
<sequence>MQITQEAAGELHQQKVTKITLTNDHDTRVSILTWAATIQEFSVLEDGVRRQLVVRETDLTKYDPNTYCLCQALGRVAGRIAGAQFDLDGRTIHLDANEEPNAIHGGPHGFTFANWEATTKQTADTVSVSLTHTVSEAEDKYPGTLATTITYTLDNQDQLSIAFTGKSDAATLFNPTIHTYFNVTDDQHDLQTQWLKLNSQQRLVLNDQKIPTGEKAAVAGTGFDFREPRTIKDGLAELAKQNVVEYDDAFEVTPSQTTPIATVGDTAGHREVRVYSDRNGVVVFTANATDPKRAAVRDYNALALEAQNLPDAIHHPDFGDIVLPANQAVTHTIRYQYVRK</sequence>
<dbReference type="InterPro" id="IPR011013">
    <property type="entry name" value="Gal_mutarotase_sf_dom"/>
</dbReference>
<evidence type="ECO:0000256" key="2">
    <source>
        <dbReference type="ARBA" id="ARBA00006206"/>
    </source>
</evidence>
<feature type="binding site" evidence="8">
    <location>
        <begin position="178"/>
        <end position="180"/>
    </location>
    <ligand>
        <name>beta-D-galactose</name>
        <dbReference type="ChEBI" id="CHEBI:27667"/>
    </ligand>
</feature>
<evidence type="ECO:0000313" key="9">
    <source>
        <dbReference type="EMBL" id="HIW71205.1"/>
    </source>
</evidence>
<dbReference type="GO" id="GO:0005737">
    <property type="term" value="C:cytoplasm"/>
    <property type="evidence" value="ECO:0007669"/>
    <property type="project" value="TreeGrafter"/>
</dbReference>
<dbReference type="GO" id="GO:0050558">
    <property type="term" value="F:maltose epimerase activity"/>
    <property type="evidence" value="ECO:0007669"/>
    <property type="project" value="UniProtKB-EC"/>
</dbReference>
<keyword evidence="3 5" id="KW-0413">Isomerase</keyword>
<dbReference type="CDD" id="cd09019">
    <property type="entry name" value="galactose_mutarotase_like"/>
    <property type="match status" value="1"/>
</dbReference>
<name>A0A9D1U4T9_9LACO</name>
<dbReference type="GO" id="GO:0006006">
    <property type="term" value="P:glucose metabolic process"/>
    <property type="evidence" value="ECO:0007669"/>
    <property type="project" value="TreeGrafter"/>
</dbReference>
<feature type="active site" description="Proton donor" evidence="6">
    <location>
        <position position="178"/>
    </location>
</feature>
<dbReference type="InterPro" id="IPR015443">
    <property type="entry name" value="Aldose_1-epimerase"/>
</dbReference>
<evidence type="ECO:0000256" key="7">
    <source>
        <dbReference type="PIRSR" id="PIRSR005096-2"/>
    </source>
</evidence>